<dbReference type="GO" id="GO:0005829">
    <property type="term" value="C:cytosol"/>
    <property type="evidence" value="ECO:0007669"/>
    <property type="project" value="TreeGrafter"/>
</dbReference>
<dbReference type="GO" id="GO:0070930">
    <property type="term" value="P:trans-translation-dependent protein tagging"/>
    <property type="evidence" value="ECO:0007669"/>
    <property type="project" value="TreeGrafter"/>
</dbReference>
<dbReference type="Gene3D" id="2.40.280.10">
    <property type="match status" value="1"/>
</dbReference>
<gene>
    <name evidence="3" type="primary">smpB</name>
    <name evidence="4" type="ORF">A3K52_05515</name>
</gene>
<evidence type="ECO:0000313" key="4">
    <source>
        <dbReference type="EMBL" id="OGK74195.1"/>
    </source>
</evidence>
<dbReference type="InterPro" id="IPR000037">
    <property type="entry name" value="SsrA-bd_prot"/>
</dbReference>
<dbReference type="PROSITE" id="PS01317">
    <property type="entry name" value="SSRP"/>
    <property type="match status" value="1"/>
</dbReference>
<dbReference type="CDD" id="cd09294">
    <property type="entry name" value="SmpB"/>
    <property type="match status" value="1"/>
</dbReference>
<dbReference type="EMBL" id="MGBR01000001">
    <property type="protein sequence ID" value="OGK74195.1"/>
    <property type="molecule type" value="Genomic_DNA"/>
</dbReference>
<sequence>MKIINRAFHRNYEELEKFEAGIVLTGNEVKSIREGHMQLDAAFVKMMGDEVYLINANIPGYEYADNKDYDPKKTRKLLLHRKEILKLQIKLGQGGRLTMAPISCYNRGRHIKLEIALARPRKDLEKRKIEKGRDIERNQKREMKEYMKI</sequence>
<dbReference type="GO" id="GO:0070929">
    <property type="term" value="P:trans-translation"/>
    <property type="evidence" value="ECO:0007669"/>
    <property type="project" value="UniProtKB-UniRule"/>
</dbReference>
<comment type="caution">
    <text evidence="4">The sequence shown here is derived from an EMBL/GenBank/DDBJ whole genome shotgun (WGS) entry which is preliminary data.</text>
</comment>
<dbReference type="PANTHER" id="PTHR30308">
    <property type="entry name" value="TMRNA-BINDING COMPONENT OF TRANS-TRANSLATION TAGGING COMPLEX"/>
    <property type="match status" value="1"/>
</dbReference>
<comment type="similarity">
    <text evidence="3">Belongs to the SmpB family.</text>
</comment>
<dbReference type="PANTHER" id="PTHR30308:SF2">
    <property type="entry name" value="SSRA-BINDING PROTEIN"/>
    <property type="match status" value="1"/>
</dbReference>
<dbReference type="InterPro" id="IPR023620">
    <property type="entry name" value="SmpB"/>
</dbReference>
<dbReference type="NCBIfam" id="TIGR00086">
    <property type="entry name" value="smpB"/>
    <property type="match status" value="1"/>
</dbReference>
<proteinExistence type="inferred from homology"/>
<reference evidence="4 5" key="1">
    <citation type="journal article" date="2016" name="Nat. Commun.">
        <title>Thousands of microbial genomes shed light on interconnected biogeochemical processes in an aquifer system.</title>
        <authorList>
            <person name="Anantharaman K."/>
            <person name="Brown C.T."/>
            <person name="Hug L.A."/>
            <person name="Sharon I."/>
            <person name="Castelle C.J."/>
            <person name="Probst A.J."/>
            <person name="Thomas B.C."/>
            <person name="Singh A."/>
            <person name="Wilkins M.J."/>
            <person name="Karaoz U."/>
            <person name="Brodie E.L."/>
            <person name="Williams K.H."/>
            <person name="Hubbard S.S."/>
            <person name="Banfield J.F."/>
        </authorList>
    </citation>
    <scope>NUCLEOTIDE SEQUENCE [LARGE SCALE GENOMIC DNA]</scope>
</reference>
<name>A0A1F7L234_9BACT</name>
<keyword evidence="2 3" id="KW-0694">RNA-binding</keyword>
<dbReference type="Pfam" id="PF01668">
    <property type="entry name" value="SmpB"/>
    <property type="match status" value="1"/>
</dbReference>
<dbReference type="NCBIfam" id="NF003843">
    <property type="entry name" value="PRK05422.1"/>
    <property type="match status" value="1"/>
</dbReference>
<protein>
    <recommendedName>
        <fullName evidence="3">SsrA-binding protein</fullName>
    </recommendedName>
    <alternativeName>
        <fullName evidence="3">Small protein B</fullName>
    </alternativeName>
</protein>
<evidence type="ECO:0000256" key="1">
    <source>
        <dbReference type="ARBA" id="ARBA00022490"/>
    </source>
</evidence>
<evidence type="ECO:0000256" key="2">
    <source>
        <dbReference type="ARBA" id="ARBA00022884"/>
    </source>
</evidence>
<comment type="function">
    <text evidence="3">Required for rescue of stalled ribosomes mediated by trans-translation. Binds to transfer-messenger RNA (tmRNA), required for stable association of tmRNA with ribosomes. tmRNA and SmpB together mimic tRNA shape, replacing the anticodon stem-loop with SmpB. tmRNA is encoded by the ssrA gene; the 2 termini fold to resemble tRNA(Ala) and it encodes a 'tag peptide', a short internal open reading frame. During trans-translation Ala-aminoacylated tmRNA acts like a tRNA, entering the A-site of stalled ribosomes, displacing the stalled mRNA. The ribosome then switches to translate the ORF on the tmRNA; the nascent peptide is terminated with the 'tag peptide' encoded by the tmRNA and targeted for degradation. The ribosome is freed to recommence translation, which seems to be the essential function of trans-translation.</text>
</comment>
<dbReference type="Proteomes" id="UP000177050">
    <property type="component" value="Unassembled WGS sequence"/>
</dbReference>
<dbReference type="SUPFAM" id="SSF74982">
    <property type="entry name" value="Small protein B (SmpB)"/>
    <property type="match status" value="1"/>
</dbReference>
<evidence type="ECO:0000256" key="3">
    <source>
        <dbReference type="HAMAP-Rule" id="MF_00023"/>
    </source>
</evidence>
<keyword evidence="1 3" id="KW-0963">Cytoplasm</keyword>
<dbReference type="HAMAP" id="MF_00023">
    <property type="entry name" value="SmpB"/>
    <property type="match status" value="1"/>
</dbReference>
<evidence type="ECO:0000313" key="5">
    <source>
        <dbReference type="Proteomes" id="UP000177050"/>
    </source>
</evidence>
<comment type="subcellular location">
    <subcellularLocation>
        <location evidence="3">Cytoplasm</location>
    </subcellularLocation>
    <text evidence="3">The tmRNA-SmpB complex associates with stalled 70S ribosomes.</text>
</comment>
<accession>A0A1F7L234</accession>
<dbReference type="InterPro" id="IPR020081">
    <property type="entry name" value="SsrA-bd_prot_CS"/>
</dbReference>
<organism evidence="4 5">
    <name type="scientific">Candidatus Roizmanbacteria bacterium RIFOXYD1_FULL_38_12</name>
    <dbReference type="NCBI Taxonomy" id="1802093"/>
    <lineage>
        <taxon>Bacteria</taxon>
        <taxon>Candidatus Roizmaniibacteriota</taxon>
    </lineage>
</organism>
<dbReference type="AlphaFoldDB" id="A0A1F7L234"/>
<dbReference type="GO" id="GO:0003723">
    <property type="term" value="F:RNA binding"/>
    <property type="evidence" value="ECO:0007669"/>
    <property type="project" value="UniProtKB-UniRule"/>
</dbReference>